<evidence type="ECO:0000313" key="2">
    <source>
        <dbReference type="EMBL" id="AKU91474.1"/>
    </source>
</evidence>
<gene>
    <name evidence="2" type="ORF">AKJ08_1861</name>
</gene>
<protein>
    <submittedName>
        <fullName evidence="2">Uncharacterized protein</fullName>
    </submittedName>
</protein>
<evidence type="ECO:0000313" key="3">
    <source>
        <dbReference type="Proteomes" id="UP000055590"/>
    </source>
</evidence>
<name>A0A0K1PEB7_9BACT</name>
<accession>A0A0K1PEB7</accession>
<organism evidence="2 3">
    <name type="scientific">Vulgatibacter incomptus</name>
    <dbReference type="NCBI Taxonomy" id="1391653"/>
    <lineage>
        <taxon>Bacteria</taxon>
        <taxon>Pseudomonadati</taxon>
        <taxon>Myxococcota</taxon>
        <taxon>Myxococcia</taxon>
        <taxon>Myxococcales</taxon>
        <taxon>Cystobacterineae</taxon>
        <taxon>Vulgatibacteraceae</taxon>
        <taxon>Vulgatibacter</taxon>
    </lineage>
</organism>
<proteinExistence type="predicted"/>
<feature type="region of interest" description="Disordered" evidence="1">
    <location>
        <begin position="1"/>
        <end position="45"/>
    </location>
</feature>
<reference evidence="2 3" key="1">
    <citation type="submission" date="2015-08" db="EMBL/GenBank/DDBJ databases">
        <authorList>
            <person name="Babu N.S."/>
            <person name="Beckwith C.J."/>
            <person name="Beseler K.G."/>
            <person name="Brison A."/>
            <person name="Carone J.V."/>
            <person name="Caskin T.P."/>
            <person name="Diamond M."/>
            <person name="Durham M.E."/>
            <person name="Foxe J.M."/>
            <person name="Go M."/>
            <person name="Henderson B.A."/>
            <person name="Jones I.B."/>
            <person name="McGettigan J.A."/>
            <person name="Micheletti S.J."/>
            <person name="Nasrallah M.E."/>
            <person name="Ortiz D."/>
            <person name="Piller C.R."/>
            <person name="Privatt S.R."/>
            <person name="Schneider S.L."/>
            <person name="Sharp S."/>
            <person name="Smith T.C."/>
            <person name="Stanton J.D."/>
            <person name="Ullery H.E."/>
            <person name="Wilson R.J."/>
            <person name="Serrano M.G."/>
            <person name="Buck G."/>
            <person name="Lee V."/>
            <person name="Wang Y."/>
            <person name="Carvalho R."/>
            <person name="Voegtly L."/>
            <person name="Shi R."/>
            <person name="Duckworth R."/>
            <person name="Johnson A."/>
            <person name="Loviza R."/>
            <person name="Walstead R."/>
            <person name="Shah Z."/>
            <person name="Kiflezghi M."/>
            <person name="Wade K."/>
            <person name="Ball S.L."/>
            <person name="Bradley K.W."/>
            <person name="Asai D.J."/>
            <person name="Bowman C.A."/>
            <person name="Russell D.A."/>
            <person name="Pope W.H."/>
            <person name="Jacobs-Sera D."/>
            <person name="Hendrix R.W."/>
            <person name="Hatfull G.F."/>
        </authorList>
    </citation>
    <scope>NUCLEOTIDE SEQUENCE [LARGE SCALE GENOMIC DNA]</scope>
    <source>
        <strain evidence="2 3">DSM 27710</strain>
    </source>
</reference>
<dbReference type="EMBL" id="CP012332">
    <property type="protein sequence ID" value="AKU91474.1"/>
    <property type="molecule type" value="Genomic_DNA"/>
</dbReference>
<keyword evidence="3" id="KW-1185">Reference proteome</keyword>
<dbReference type="AlphaFoldDB" id="A0A0K1PEB7"/>
<dbReference type="KEGG" id="vin:AKJ08_1861"/>
<dbReference type="Proteomes" id="UP000055590">
    <property type="component" value="Chromosome"/>
</dbReference>
<feature type="compositionally biased region" description="Basic and acidic residues" evidence="1">
    <location>
        <begin position="31"/>
        <end position="45"/>
    </location>
</feature>
<sequence length="69" mass="7794">MPIATCGQRNRHTKAEGEEHRTQCDSLSVSRLERRRPESHPTKTERGCPIFEVRGKAYSGVDIAPCLSR</sequence>
<feature type="compositionally biased region" description="Basic and acidic residues" evidence="1">
    <location>
        <begin position="13"/>
        <end position="23"/>
    </location>
</feature>
<evidence type="ECO:0000256" key="1">
    <source>
        <dbReference type="SAM" id="MobiDB-lite"/>
    </source>
</evidence>